<organism evidence="9 10">
    <name type="scientific">Popillia japonica</name>
    <name type="common">Japanese beetle</name>
    <dbReference type="NCBI Taxonomy" id="7064"/>
    <lineage>
        <taxon>Eukaryota</taxon>
        <taxon>Metazoa</taxon>
        <taxon>Ecdysozoa</taxon>
        <taxon>Arthropoda</taxon>
        <taxon>Hexapoda</taxon>
        <taxon>Insecta</taxon>
        <taxon>Pterygota</taxon>
        <taxon>Neoptera</taxon>
        <taxon>Endopterygota</taxon>
        <taxon>Coleoptera</taxon>
        <taxon>Polyphaga</taxon>
        <taxon>Scarabaeiformia</taxon>
        <taxon>Scarabaeidae</taxon>
        <taxon>Rutelinae</taxon>
        <taxon>Popillia</taxon>
    </lineage>
</organism>
<evidence type="ECO:0000256" key="4">
    <source>
        <dbReference type="ARBA" id="ARBA00022837"/>
    </source>
</evidence>
<keyword evidence="5" id="KW-1133">Transmembrane helix</keyword>
<feature type="domain" description="Cadherin" evidence="8">
    <location>
        <begin position="467"/>
        <end position="580"/>
    </location>
</feature>
<feature type="domain" description="Cadherin" evidence="8">
    <location>
        <begin position="581"/>
        <end position="724"/>
    </location>
</feature>
<accession>A0AAW1L5M0</accession>
<evidence type="ECO:0000256" key="1">
    <source>
        <dbReference type="ARBA" id="ARBA00004370"/>
    </source>
</evidence>
<keyword evidence="10" id="KW-1185">Reference proteome</keyword>
<proteinExistence type="predicted"/>
<dbReference type="PROSITE" id="PS50268">
    <property type="entry name" value="CADHERIN_2"/>
    <property type="match status" value="5"/>
</dbReference>
<feature type="domain" description="Cadherin" evidence="8">
    <location>
        <begin position="727"/>
        <end position="832"/>
    </location>
</feature>
<reference evidence="9 10" key="1">
    <citation type="journal article" date="2024" name="BMC Genomics">
        <title>De novo assembly and annotation of Popillia japonica's genome with initial clues to its potential as an invasive pest.</title>
        <authorList>
            <person name="Cucini C."/>
            <person name="Boschi S."/>
            <person name="Funari R."/>
            <person name="Cardaioli E."/>
            <person name="Iannotti N."/>
            <person name="Marturano G."/>
            <person name="Paoli F."/>
            <person name="Bruttini M."/>
            <person name="Carapelli A."/>
            <person name="Frati F."/>
            <person name="Nardi F."/>
        </authorList>
    </citation>
    <scope>NUCLEOTIDE SEQUENCE [LARGE SCALE GENOMIC DNA]</scope>
    <source>
        <strain evidence="9">DMR45628</strain>
    </source>
</reference>
<comment type="caution">
    <text evidence="9">The sequence shown here is derived from an EMBL/GenBank/DDBJ whole genome shotgun (WGS) entry which is preliminary data.</text>
</comment>
<evidence type="ECO:0000313" key="10">
    <source>
        <dbReference type="Proteomes" id="UP001458880"/>
    </source>
</evidence>
<keyword evidence="2" id="KW-0812">Transmembrane</keyword>
<dbReference type="EMBL" id="JASPKY010000171">
    <property type="protein sequence ID" value="KAK9728308.1"/>
    <property type="molecule type" value="Genomic_DNA"/>
</dbReference>
<dbReference type="PRINTS" id="PR00205">
    <property type="entry name" value="CADHERIN"/>
</dbReference>
<keyword evidence="3" id="KW-0677">Repeat</keyword>
<sequence>MIFLLLLLLGQASALVLVPSTDYGDNLTYSSTVAGLHEFRLYEGMDDLPITLATFEYAGTLSDIQFYAPDSRANEYLGLEPNKLSDDRYELIITKRPSELIITKVQDFESTYFTQEQETYWFLIQSDQVAVHLVNVNDNSPTIIPDDPNCAIEENNLDVTNCSYIVTDADGHMQNFEVKVPDGLEGTFKFVYEADINTIANTVKEITLLLQPIEELNYQNIMLYVMDITVYDTPIQDNDRTNSDTTKTVVQVVDMPDTDPIWITIFASQQFKEKTTQTFDVLARDGDFGVDDTILYHTDESWPDYISIEEDTGRINIFACEQKIPSACANQNISFLVDDINDQFPNITAIIQEFNMDENYYGDLDLGMVVIDMDIGDNAMYNISFTADDNQDRAFTIAPTSGYQEINLYMYITDFRLLDYEDPNFRDFTITITTMDGVSPHNSDFIEIHFTLNNLNDEVPIFEYDEGEKFYYVQLEETIGLDTHVITVKASDRDVDDEITFAILGSYMQSLFSITTTTTDGQDSQEGEIRTIVERALDYETQEEVFIQIEATDSLEGAVNTAIAQLTIKVIDVNDETPVITVGSDRVEIEENLPDDEVIVNNTIRFLVATDMDQDAELDFSINWDNSYATKYSRRVDDVFEIYKGCITITTVDHAQAEVGKGQVVVGVLQINEVKKDNTPDYELFDVLYLNIEVEDSKQIYGPGTASVTVPIYIIDIDDVAPEFVNSTITSEKSVVEESLVGTTIAIIIATDVDSDTISYSLEAHDPAHANLVDINDLGELVVTATIDADGIETGVPIYEMVFTVIASDGLHETPAEIVISVTDINDNAPVFVFPPQNFNFDVYEQVDNLHVITAALQAVDADRDQQNNEVYYDYGTNPLFNSNLMNYFAVDGSSLIVSYRFEESKLDRDNAIPGVINTIYLAAIDRGATPQSGETMFTVTLIDINNQAPVIITDLFNEKDESLKAVCYV</sequence>
<keyword evidence="4 7" id="KW-0106">Calcium</keyword>
<evidence type="ECO:0000313" key="9">
    <source>
        <dbReference type="EMBL" id="KAK9728308.1"/>
    </source>
</evidence>
<dbReference type="InterPro" id="IPR020894">
    <property type="entry name" value="Cadherin_CS"/>
</dbReference>
<feature type="domain" description="Cadherin" evidence="8">
    <location>
        <begin position="368"/>
        <end position="462"/>
    </location>
</feature>
<dbReference type="PROSITE" id="PS00232">
    <property type="entry name" value="CADHERIN_1"/>
    <property type="match status" value="1"/>
</dbReference>
<comment type="subcellular location">
    <subcellularLocation>
        <location evidence="1">Membrane</location>
    </subcellularLocation>
</comment>
<dbReference type="Pfam" id="PF00028">
    <property type="entry name" value="Cadherin"/>
    <property type="match status" value="1"/>
</dbReference>
<dbReference type="AlphaFoldDB" id="A0AAW1L5M0"/>
<evidence type="ECO:0000256" key="2">
    <source>
        <dbReference type="ARBA" id="ARBA00022692"/>
    </source>
</evidence>
<evidence type="ECO:0000256" key="7">
    <source>
        <dbReference type="PROSITE-ProRule" id="PRU00043"/>
    </source>
</evidence>
<dbReference type="Gene3D" id="2.60.40.60">
    <property type="entry name" value="Cadherins"/>
    <property type="match status" value="5"/>
</dbReference>
<dbReference type="GO" id="GO:0005509">
    <property type="term" value="F:calcium ion binding"/>
    <property type="evidence" value="ECO:0007669"/>
    <property type="project" value="UniProtKB-UniRule"/>
</dbReference>
<keyword evidence="6" id="KW-0472">Membrane</keyword>
<evidence type="ECO:0000256" key="6">
    <source>
        <dbReference type="ARBA" id="ARBA00023136"/>
    </source>
</evidence>
<dbReference type="GO" id="GO:0007156">
    <property type="term" value="P:homophilic cell adhesion via plasma membrane adhesion molecules"/>
    <property type="evidence" value="ECO:0007669"/>
    <property type="project" value="InterPro"/>
</dbReference>
<evidence type="ECO:0000256" key="3">
    <source>
        <dbReference type="ARBA" id="ARBA00022737"/>
    </source>
</evidence>
<feature type="domain" description="Cadherin" evidence="8">
    <location>
        <begin position="835"/>
        <end position="952"/>
    </location>
</feature>
<dbReference type="PANTHER" id="PTHR24026:SF126">
    <property type="entry name" value="PROTOCADHERIN FAT 4"/>
    <property type="match status" value="1"/>
</dbReference>
<dbReference type="SMART" id="SM00112">
    <property type="entry name" value="CA"/>
    <property type="match status" value="5"/>
</dbReference>
<protein>
    <submittedName>
        <fullName evidence="9">Cadherin domain</fullName>
    </submittedName>
</protein>
<dbReference type="SUPFAM" id="SSF49313">
    <property type="entry name" value="Cadherin-like"/>
    <property type="match status" value="4"/>
</dbReference>
<gene>
    <name evidence="9" type="ORF">QE152_g18028</name>
</gene>
<evidence type="ECO:0000256" key="5">
    <source>
        <dbReference type="ARBA" id="ARBA00022989"/>
    </source>
</evidence>
<dbReference type="InterPro" id="IPR015919">
    <property type="entry name" value="Cadherin-like_sf"/>
</dbReference>
<name>A0AAW1L5M0_POPJA</name>
<dbReference type="InterPro" id="IPR002126">
    <property type="entry name" value="Cadherin-like_dom"/>
</dbReference>
<dbReference type="PANTHER" id="PTHR24026">
    <property type="entry name" value="FAT ATYPICAL CADHERIN-RELATED"/>
    <property type="match status" value="1"/>
</dbReference>
<dbReference type="CDD" id="cd11304">
    <property type="entry name" value="Cadherin_repeat"/>
    <property type="match status" value="4"/>
</dbReference>
<dbReference type="Proteomes" id="UP001458880">
    <property type="component" value="Unassembled WGS sequence"/>
</dbReference>
<dbReference type="GO" id="GO:0005886">
    <property type="term" value="C:plasma membrane"/>
    <property type="evidence" value="ECO:0007669"/>
    <property type="project" value="UniProtKB-SubCell"/>
</dbReference>
<evidence type="ECO:0000259" key="8">
    <source>
        <dbReference type="PROSITE" id="PS50268"/>
    </source>
</evidence>